<dbReference type="AlphaFoldDB" id="A0A2I1EV82"/>
<reference evidence="3 4" key="2">
    <citation type="submission" date="2017-10" db="EMBL/GenBank/DDBJ databases">
        <title>Genome analyses suggest a sexual origin of heterokaryosis in a supposedly ancient asexual fungus.</title>
        <authorList>
            <person name="Corradi N."/>
            <person name="Sedzielewska K."/>
            <person name="Noel J."/>
            <person name="Charron P."/>
            <person name="Farinelli L."/>
            <person name="Marton T."/>
            <person name="Kruger M."/>
            <person name="Pelin A."/>
            <person name="Brachmann A."/>
            <person name="Corradi N."/>
        </authorList>
    </citation>
    <scope>NUCLEOTIDE SEQUENCE [LARGE SCALE GENOMIC DNA]</scope>
    <source>
        <strain evidence="3 4">A1</strain>
    </source>
</reference>
<protein>
    <submittedName>
        <fullName evidence="3">Uncharacterized protein</fullName>
    </submittedName>
</protein>
<sequence>MFKKNKFTMLLLIFSLMIIERVSMVYSQDTSSGIGSIPEGQTWYICSKGATNFIDYSMRMVETSQDPTPGFGTNVIGNHPKQFNTVGLLTMVANYTNIRALVDPSRPIVLFREELSCNVEPVKECSKSTNPPLSIQDILCLAIMNPNSNITKFTASISFDQNASKPILTIPPPIDDNPSNTNNSPSSSPTKSTPYIDPTETHSFFVNIANRSKIIDPGYLLLLGSFISIILT</sequence>
<dbReference type="VEuPathDB" id="FungiDB:FUN_013705"/>
<evidence type="ECO:0000313" key="3">
    <source>
        <dbReference type="EMBL" id="PKC71449.1"/>
    </source>
</evidence>
<dbReference type="VEuPathDB" id="FungiDB:RhiirFUN_017363"/>
<keyword evidence="2" id="KW-0732">Signal</keyword>
<dbReference type="Proteomes" id="UP000232688">
    <property type="component" value="Unassembled WGS sequence"/>
</dbReference>
<dbReference type="OrthoDB" id="2376887at2759"/>
<evidence type="ECO:0000256" key="2">
    <source>
        <dbReference type="SAM" id="SignalP"/>
    </source>
</evidence>
<accession>A0A2I1EV82</accession>
<proteinExistence type="predicted"/>
<evidence type="ECO:0000313" key="4">
    <source>
        <dbReference type="Proteomes" id="UP000232688"/>
    </source>
</evidence>
<feature type="compositionally biased region" description="Low complexity" evidence="1">
    <location>
        <begin position="176"/>
        <end position="194"/>
    </location>
</feature>
<gene>
    <name evidence="3" type="ORF">RhiirA1_390552</name>
</gene>
<feature type="region of interest" description="Disordered" evidence="1">
    <location>
        <begin position="168"/>
        <end position="196"/>
    </location>
</feature>
<evidence type="ECO:0000256" key="1">
    <source>
        <dbReference type="SAM" id="MobiDB-lite"/>
    </source>
</evidence>
<comment type="caution">
    <text evidence="3">The sequence shown here is derived from an EMBL/GenBank/DDBJ whole genome shotgun (WGS) entry which is preliminary data.</text>
</comment>
<organism evidence="3 4">
    <name type="scientific">Rhizophagus irregularis</name>
    <dbReference type="NCBI Taxonomy" id="588596"/>
    <lineage>
        <taxon>Eukaryota</taxon>
        <taxon>Fungi</taxon>
        <taxon>Fungi incertae sedis</taxon>
        <taxon>Mucoromycota</taxon>
        <taxon>Glomeromycotina</taxon>
        <taxon>Glomeromycetes</taxon>
        <taxon>Glomerales</taxon>
        <taxon>Glomeraceae</taxon>
        <taxon>Rhizophagus</taxon>
    </lineage>
</organism>
<reference evidence="3 4" key="1">
    <citation type="submission" date="2017-10" db="EMBL/GenBank/DDBJ databases">
        <title>Extensive intraspecific genome diversity in a model arbuscular mycorrhizal fungus.</title>
        <authorList>
            <person name="Chen E.C.H."/>
            <person name="Morin E."/>
            <person name="Baudet D."/>
            <person name="Noel J."/>
            <person name="Ndikumana S."/>
            <person name="Charron P."/>
            <person name="St-Onge C."/>
            <person name="Giorgi J."/>
            <person name="Grigoriev I.V."/>
            <person name="Roux C."/>
            <person name="Martin F.M."/>
            <person name="Corradi N."/>
        </authorList>
    </citation>
    <scope>NUCLEOTIDE SEQUENCE [LARGE SCALE GENOMIC DNA]</scope>
    <source>
        <strain evidence="3 4">A1</strain>
    </source>
</reference>
<dbReference type="EMBL" id="LLXH01000166">
    <property type="protein sequence ID" value="PKC71449.1"/>
    <property type="molecule type" value="Genomic_DNA"/>
</dbReference>
<dbReference type="VEuPathDB" id="FungiDB:RhiirA1_390552"/>
<name>A0A2I1EV82_9GLOM</name>
<feature type="signal peptide" evidence="2">
    <location>
        <begin position="1"/>
        <end position="24"/>
    </location>
</feature>
<feature type="chain" id="PRO_5014146021" evidence="2">
    <location>
        <begin position="25"/>
        <end position="232"/>
    </location>
</feature>